<dbReference type="RefSeq" id="WP_257626732.1">
    <property type="nucleotide sequence ID" value="NZ_CP012400.2"/>
</dbReference>
<name>A0ABU1CT97_9PSED</name>
<keyword evidence="3" id="KW-1185">Reference proteome</keyword>
<comment type="caution">
    <text evidence="2">The sequence shown here is derived from an EMBL/GenBank/DDBJ whole genome shotgun (WGS) entry which is preliminary data.</text>
</comment>
<dbReference type="EMBL" id="JAVGXC010000015">
    <property type="protein sequence ID" value="MDR0190482.1"/>
    <property type="molecule type" value="Genomic_DNA"/>
</dbReference>
<dbReference type="Proteomes" id="UP001224477">
    <property type="component" value="Unassembled WGS sequence"/>
</dbReference>
<evidence type="ECO:0000313" key="2">
    <source>
        <dbReference type="EMBL" id="MDR0190482.1"/>
    </source>
</evidence>
<gene>
    <name evidence="2" type="ORF">RCO22_16195</name>
</gene>
<feature type="region of interest" description="Disordered" evidence="1">
    <location>
        <begin position="1"/>
        <end position="44"/>
    </location>
</feature>
<proteinExistence type="predicted"/>
<evidence type="ECO:0000256" key="1">
    <source>
        <dbReference type="SAM" id="MobiDB-lite"/>
    </source>
</evidence>
<dbReference type="GeneID" id="93517134"/>
<protein>
    <submittedName>
        <fullName evidence="2">Uncharacterized protein</fullName>
    </submittedName>
</protein>
<evidence type="ECO:0000313" key="3">
    <source>
        <dbReference type="Proteomes" id="UP001224477"/>
    </source>
</evidence>
<organism evidence="2 3">
    <name type="scientific">Pseudomonas yamanorum</name>
    <dbReference type="NCBI Taxonomy" id="515393"/>
    <lineage>
        <taxon>Bacteria</taxon>
        <taxon>Pseudomonadati</taxon>
        <taxon>Pseudomonadota</taxon>
        <taxon>Gammaproteobacteria</taxon>
        <taxon>Pseudomonadales</taxon>
        <taxon>Pseudomonadaceae</taxon>
        <taxon>Pseudomonas</taxon>
    </lineage>
</organism>
<sequence>MQLPQGSRIWHIHSPPSTSIGPRYNVAPNVTDVSVGDQVGSDAE</sequence>
<reference evidence="2 3" key="1">
    <citation type="journal article" date="2023" name="Microbiol. Resour. Announc.">
        <title>Whole-genome sequence of Pseudomonas yamanorum OLsAu1 isolated from the edible ectomycorrhizal mushroom Lactarius sp. section Deliciosi.</title>
        <authorList>
            <person name="Ramirez-Mendoza R."/>
            <person name="Angeles-Argaiz R.E."/>
            <person name="Hernandez-Oaxaca D."/>
            <person name="Aguirre-Beltran L."/>
            <person name="Almaraz-Suarez J."/>
            <person name="Perez-Moreno J."/>
        </authorList>
    </citation>
    <scope>NUCLEOTIDE SEQUENCE [LARGE SCALE GENOMIC DNA]</scope>
    <source>
        <strain evidence="2 3">OLsAu1</strain>
    </source>
</reference>
<accession>A0ABU1CT97</accession>